<keyword evidence="3" id="KW-0695">RNA-directed DNA polymerase</keyword>
<dbReference type="EMBL" id="PKPP01004345">
    <property type="protein sequence ID" value="PWA64813.1"/>
    <property type="molecule type" value="Genomic_DNA"/>
</dbReference>
<keyword evidence="3" id="KW-0808">Transferase</keyword>
<name>A0A2U1MU75_ARTAN</name>
<keyword evidence="3" id="KW-0548">Nucleotidyltransferase</keyword>
<organism evidence="3 4">
    <name type="scientific">Artemisia annua</name>
    <name type="common">Sweet wormwood</name>
    <dbReference type="NCBI Taxonomy" id="35608"/>
    <lineage>
        <taxon>Eukaryota</taxon>
        <taxon>Viridiplantae</taxon>
        <taxon>Streptophyta</taxon>
        <taxon>Embryophyta</taxon>
        <taxon>Tracheophyta</taxon>
        <taxon>Spermatophyta</taxon>
        <taxon>Magnoliopsida</taxon>
        <taxon>eudicotyledons</taxon>
        <taxon>Gunneridae</taxon>
        <taxon>Pentapetalae</taxon>
        <taxon>asterids</taxon>
        <taxon>campanulids</taxon>
        <taxon>Asterales</taxon>
        <taxon>Asteraceae</taxon>
        <taxon>Asteroideae</taxon>
        <taxon>Anthemideae</taxon>
        <taxon>Artemisiinae</taxon>
        <taxon>Artemisia</taxon>
    </lineage>
</organism>
<evidence type="ECO:0000256" key="1">
    <source>
        <dbReference type="SAM" id="MobiDB-lite"/>
    </source>
</evidence>
<keyword evidence="4" id="KW-1185">Reference proteome</keyword>
<comment type="caution">
    <text evidence="3">The sequence shown here is derived from an EMBL/GenBank/DDBJ whole genome shotgun (WGS) entry which is preliminary data.</text>
</comment>
<accession>A0A2U1MU75</accession>
<feature type="region of interest" description="Disordered" evidence="1">
    <location>
        <begin position="1"/>
        <end position="24"/>
    </location>
</feature>
<feature type="region of interest" description="Disordered" evidence="1">
    <location>
        <begin position="227"/>
        <end position="258"/>
    </location>
</feature>
<evidence type="ECO:0000259" key="2">
    <source>
        <dbReference type="Pfam" id="PF03732"/>
    </source>
</evidence>
<evidence type="ECO:0000313" key="3">
    <source>
        <dbReference type="EMBL" id="PWA64813.1"/>
    </source>
</evidence>
<dbReference type="PANTHER" id="PTHR35046:SF23">
    <property type="entry name" value="NUCLEOTIDYLTRANSFERASE, RIBONUCLEASE H"/>
    <property type="match status" value="1"/>
</dbReference>
<sequence length="383" mass="44961">MSGNDHYRRFAAGGNGYEERDPRDAEIEHLCQRVRELETNTFDRYDEREDNMATNSVVDEYEHRDDGYDNLFARRDHRQHQPHHRHNRPHPRQPQQQTQRYREGKHKVNTWDKMKRLLRAKFLPVTYKQDAYLDYQTLKQGSLSVEEIISEFERMRMRCGAEEDDEQVIARFLGILRSDIADIVSLQQYYSFSDVCQLALRVECQISQKNKVSSKFPAYPRTTHGGSTNIRIGPIKADPPVIPTPQSEPKYDTEEEEAPEVLYPDRGEVLISCRLLSTIVADPEDDTKWLRNNIFHTKCTTKGKHNKQCNQQSYGKWKVQLASMPEGLHKTTKYTSSIQITKLIQAYERDEVERQVVVERWQKPPWFWNCRGEGGGCIVKVVW</sequence>
<evidence type="ECO:0000313" key="4">
    <source>
        <dbReference type="Proteomes" id="UP000245207"/>
    </source>
</evidence>
<proteinExistence type="predicted"/>
<feature type="compositionally biased region" description="Basic residues" evidence="1">
    <location>
        <begin position="78"/>
        <end position="91"/>
    </location>
</feature>
<dbReference type="Proteomes" id="UP000245207">
    <property type="component" value="Unassembled WGS sequence"/>
</dbReference>
<dbReference type="Pfam" id="PF03732">
    <property type="entry name" value="Retrotrans_gag"/>
    <property type="match status" value="1"/>
</dbReference>
<protein>
    <submittedName>
        <fullName evidence="3">Reverse transcriptase domain-containing protein</fullName>
    </submittedName>
</protein>
<reference evidence="3 4" key="1">
    <citation type="journal article" date="2018" name="Mol. Plant">
        <title>The genome of Artemisia annua provides insight into the evolution of Asteraceae family and artemisinin biosynthesis.</title>
        <authorList>
            <person name="Shen Q."/>
            <person name="Zhang L."/>
            <person name="Liao Z."/>
            <person name="Wang S."/>
            <person name="Yan T."/>
            <person name="Shi P."/>
            <person name="Liu M."/>
            <person name="Fu X."/>
            <person name="Pan Q."/>
            <person name="Wang Y."/>
            <person name="Lv Z."/>
            <person name="Lu X."/>
            <person name="Zhang F."/>
            <person name="Jiang W."/>
            <person name="Ma Y."/>
            <person name="Chen M."/>
            <person name="Hao X."/>
            <person name="Li L."/>
            <person name="Tang Y."/>
            <person name="Lv G."/>
            <person name="Zhou Y."/>
            <person name="Sun X."/>
            <person name="Brodelius P.E."/>
            <person name="Rose J.K.C."/>
            <person name="Tang K."/>
        </authorList>
    </citation>
    <scope>NUCLEOTIDE SEQUENCE [LARGE SCALE GENOMIC DNA]</scope>
    <source>
        <strain evidence="4">cv. Huhao1</strain>
        <tissue evidence="3">Leaf</tissue>
    </source>
</reference>
<feature type="region of interest" description="Disordered" evidence="1">
    <location>
        <begin position="78"/>
        <end position="106"/>
    </location>
</feature>
<dbReference type="InterPro" id="IPR005162">
    <property type="entry name" value="Retrotrans_gag_dom"/>
</dbReference>
<dbReference type="AlphaFoldDB" id="A0A2U1MU75"/>
<dbReference type="PANTHER" id="PTHR35046">
    <property type="entry name" value="ZINC KNUCKLE (CCHC-TYPE) FAMILY PROTEIN"/>
    <property type="match status" value="1"/>
</dbReference>
<feature type="region of interest" description="Disordered" evidence="1">
    <location>
        <begin position="45"/>
        <end position="64"/>
    </location>
</feature>
<feature type="domain" description="Retrotransposon gag" evidence="2">
    <location>
        <begin position="102"/>
        <end position="176"/>
    </location>
</feature>
<dbReference type="OrthoDB" id="407598at2759"/>
<dbReference type="GO" id="GO:0003964">
    <property type="term" value="F:RNA-directed DNA polymerase activity"/>
    <property type="evidence" value="ECO:0007669"/>
    <property type="project" value="UniProtKB-KW"/>
</dbReference>
<gene>
    <name evidence="3" type="ORF">CTI12_AA341160</name>
</gene>